<accession>A0ABU7J9D8</accession>
<evidence type="ECO:0000313" key="2">
    <source>
        <dbReference type="EMBL" id="MEE2003144.1"/>
    </source>
</evidence>
<dbReference type="Gene3D" id="3.40.710.10">
    <property type="entry name" value="DD-peptidase/beta-lactamase superfamily"/>
    <property type="match status" value="1"/>
</dbReference>
<dbReference type="PANTHER" id="PTHR46825">
    <property type="entry name" value="D-ALANYL-D-ALANINE-CARBOXYPEPTIDASE/ENDOPEPTIDASE AMPH"/>
    <property type="match status" value="1"/>
</dbReference>
<gene>
    <name evidence="2" type="ORF">QWY20_16950</name>
</gene>
<proteinExistence type="predicted"/>
<evidence type="ECO:0000313" key="3">
    <source>
        <dbReference type="Proteomes" id="UP001336314"/>
    </source>
</evidence>
<keyword evidence="2" id="KW-0378">Hydrolase</keyword>
<organism evidence="2 3">
    <name type="scientific">Alkalimonas cellulosilytica</name>
    <dbReference type="NCBI Taxonomy" id="3058395"/>
    <lineage>
        <taxon>Bacteria</taxon>
        <taxon>Pseudomonadati</taxon>
        <taxon>Pseudomonadota</taxon>
        <taxon>Gammaproteobacteria</taxon>
        <taxon>Alkalimonas</taxon>
    </lineage>
</organism>
<reference evidence="2 3" key="1">
    <citation type="submission" date="2023-07" db="EMBL/GenBank/DDBJ databases">
        <title>Alkalimonas sp., MEB108 novel, alkaliphilic bacterium isolated from Lonar Lake, India.</title>
        <authorList>
            <person name="Joshi A."/>
            <person name="Thite S."/>
        </authorList>
    </citation>
    <scope>NUCLEOTIDE SEQUENCE [LARGE SCALE GENOMIC DNA]</scope>
    <source>
        <strain evidence="2 3">MEB108</strain>
    </source>
</reference>
<evidence type="ECO:0000259" key="1">
    <source>
        <dbReference type="Pfam" id="PF00144"/>
    </source>
</evidence>
<dbReference type="RefSeq" id="WP_330130193.1">
    <property type="nucleotide sequence ID" value="NZ_JAUHLI010000023.1"/>
</dbReference>
<dbReference type="EMBL" id="JAUHLI010000023">
    <property type="protein sequence ID" value="MEE2003144.1"/>
    <property type="molecule type" value="Genomic_DNA"/>
</dbReference>
<name>A0ABU7J9D8_9GAMM</name>
<dbReference type="InterPro" id="IPR050491">
    <property type="entry name" value="AmpC-like"/>
</dbReference>
<dbReference type="EC" id="3.1.1.103" evidence="2"/>
<dbReference type="InterPro" id="IPR012338">
    <property type="entry name" value="Beta-lactam/transpept-like"/>
</dbReference>
<dbReference type="SUPFAM" id="SSF56601">
    <property type="entry name" value="beta-lactamase/transpeptidase-like"/>
    <property type="match status" value="1"/>
</dbReference>
<dbReference type="InterPro" id="IPR001466">
    <property type="entry name" value="Beta-lactam-related"/>
</dbReference>
<dbReference type="Proteomes" id="UP001336314">
    <property type="component" value="Unassembled WGS sequence"/>
</dbReference>
<dbReference type="PANTHER" id="PTHR46825:SF15">
    <property type="entry name" value="BETA-LACTAMASE-RELATED DOMAIN-CONTAINING PROTEIN"/>
    <property type="match status" value="1"/>
</dbReference>
<protein>
    <submittedName>
        <fullName evidence="2">Serine hydrolase domain-containing protein</fullName>
        <ecNumber evidence="2">3.1.1.103</ecNumber>
    </submittedName>
</protein>
<keyword evidence="3" id="KW-1185">Reference proteome</keyword>
<dbReference type="Pfam" id="PF00144">
    <property type="entry name" value="Beta-lactamase"/>
    <property type="match status" value="1"/>
</dbReference>
<dbReference type="GO" id="GO:0016787">
    <property type="term" value="F:hydrolase activity"/>
    <property type="evidence" value="ECO:0007669"/>
    <property type="project" value="UniProtKB-KW"/>
</dbReference>
<sequence>MTRQELQDLIAELANEFGVPGVAAGLWYRGDVSYVCHGVTSIENPLPIEEHTLFQAGSIGKTLTATALVLLEAQGLVALDAPVRRYVPELNLSDVTAGDQVTLKHLLNHTAGWEGDFFPDTGEGDNALAGFVDRLNELEQLTPPGTVFSYNNAAFCLAGRVIEKVTGETYESAIRRLILEPLGLHESFFFRDDVMTRRFAVGHKTTDGDALEVARPWGLPRNGAAAGGIVTSVSDLLAWARFHLRGARDDVEAQYLPDNPRLQAMYRPTLHMPGCAFGDAFGIGWFLTKVGNAWLVSHGGSTHGQEANLAFLPEHDWALVLLTNSSPGGMSFNEAATKRVLAACTGIVEPSVQTVSAAPSELAEYAGEYRARSMRCLVSVDESGEFVFAVSNELELNALMSENSEVPQSEPTVLRALLVREHADRYVFASGPLSGTTGYFERGQNNRVRALHLFGRWLSLVDA</sequence>
<feature type="domain" description="Beta-lactamase-related" evidence="1">
    <location>
        <begin position="7"/>
        <end position="342"/>
    </location>
</feature>
<comment type="caution">
    <text evidence="2">The sequence shown here is derived from an EMBL/GenBank/DDBJ whole genome shotgun (WGS) entry which is preliminary data.</text>
</comment>